<keyword evidence="2" id="KW-1185">Reference proteome</keyword>
<dbReference type="EMBL" id="NEVT01000003">
    <property type="protein sequence ID" value="OZI79343.1"/>
    <property type="molecule type" value="Genomic_DNA"/>
</dbReference>
<sequence>MTDPYKNIPYVAPGSPAAGAVDEVSAFWAENGGNVSPAQVEQFVKHTLESHGTDPVTAAASARTASLLAEQNPGGAQAAAENVVGVTLADPARAADSARDQVNAELARTGKTADQLSREEKIALAEGQAKQSLATAGIPESESSGPVSEAVSRLVDQGVAPDLAAAAAVSIVLGQMMPSADSFSIFGYLTMLVHGDAEYNFLNTESLKIANSAIHTNMTGTTYDMSGHDISLYTHTIKTKASKEEMRSRNSLARGEYHGTYESFSPISISFYWLNMARRGWQTRDLGLASMGISGLRVYFAGYDSDVVLSAKADSERDYRASLLDLYMLGRDKRKARKTHIK</sequence>
<comment type="caution">
    <text evidence="1">The sequence shown here is derived from an EMBL/GenBank/DDBJ whole genome shotgun (WGS) entry which is preliminary data.</text>
</comment>
<evidence type="ECO:0000313" key="2">
    <source>
        <dbReference type="Proteomes" id="UP000215633"/>
    </source>
</evidence>
<organism evidence="1 2">
    <name type="scientific">Bordetella genomosp. 2</name>
    <dbReference type="NCBI Taxonomy" id="1983456"/>
    <lineage>
        <taxon>Bacteria</taxon>
        <taxon>Pseudomonadati</taxon>
        <taxon>Pseudomonadota</taxon>
        <taxon>Betaproteobacteria</taxon>
        <taxon>Burkholderiales</taxon>
        <taxon>Alcaligenaceae</taxon>
        <taxon>Bordetella</taxon>
    </lineage>
</organism>
<accession>A0A261W188</accession>
<reference evidence="2" key="1">
    <citation type="submission" date="2017-05" db="EMBL/GenBank/DDBJ databases">
        <title>Complete and WGS of Bordetella genogroups.</title>
        <authorList>
            <person name="Spilker T."/>
            <person name="Lipuma J."/>
        </authorList>
    </citation>
    <scope>NUCLEOTIDE SEQUENCE [LARGE SCALE GENOMIC DNA]</scope>
    <source>
        <strain evidence="2">AU8256</strain>
    </source>
</reference>
<evidence type="ECO:0000313" key="1">
    <source>
        <dbReference type="EMBL" id="OZI79343.1"/>
    </source>
</evidence>
<gene>
    <name evidence="1" type="ORF">CAL24_05255</name>
</gene>
<proteinExistence type="predicted"/>
<name>A0A261W188_9BORD</name>
<protein>
    <submittedName>
        <fullName evidence="1">Uncharacterized protein</fullName>
    </submittedName>
</protein>
<dbReference type="AlphaFoldDB" id="A0A261W188"/>
<dbReference type="RefSeq" id="WP_094805921.1">
    <property type="nucleotide sequence ID" value="NZ_NEVT01000003.1"/>
</dbReference>
<dbReference type="Proteomes" id="UP000215633">
    <property type="component" value="Unassembled WGS sequence"/>
</dbReference>